<evidence type="ECO:0000313" key="2">
    <source>
        <dbReference type="Proteomes" id="UP001054945"/>
    </source>
</evidence>
<organism evidence="1 2">
    <name type="scientific">Caerostris extrusa</name>
    <name type="common">Bark spider</name>
    <name type="synonym">Caerostris bankana</name>
    <dbReference type="NCBI Taxonomy" id="172846"/>
    <lineage>
        <taxon>Eukaryota</taxon>
        <taxon>Metazoa</taxon>
        <taxon>Ecdysozoa</taxon>
        <taxon>Arthropoda</taxon>
        <taxon>Chelicerata</taxon>
        <taxon>Arachnida</taxon>
        <taxon>Araneae</taxon>
        <taxon>Araneomorphae</taxon>
        <taxon>Entelegynae</taxon>
        <taxon>Araneoidea</taxon>
        <taxon>Araneidae</taxon>
        <taxon>Caerostris</taxon>
    </lineage>
</organism>
<comment type="caution">
    <text evidence="1">The sequence shown here is derived from an EMBL/GenBank/DDBJ whole genome shotgun (WGS) entry which is preliminary data.</text>
</comment>
<sequence length="81" mass="8797">MSRNAAASGCEFRTGFGDSNFISGCGAGHAKKNRRRKLSISGGEGRCFRFCGSPSSKPGREKLRRKILEKVLGFFNGLRIA</sequence>
<reference evidence="1 2" key="1">
    <citation type="submission" date="2021-06" db="EMBL/GenBank/DDBJ databases">
        <title>Caerostris extrusa draft genome.</title>
        <authorList>
            <person name="Kono N."/>
            <person name="Arakawa K."/>
        </authorList>
    </citation>
    <scope>NUCLEOTIDE SEQUENCE [LARGE SCALE GENOMIC DNA]</scope>
</reference>
<dbReference type="EMBL" id="BPLR01010658">
    <property type="protein sequence ID" value="GIY40779.1"/>
    <property type="molecule type" value="Genomic_DNA"/>
</dbReference>
<gene>
    <name evidence="1" type="ORF">CEXT_463041</name>
</gene>
<evidence type="ECO:0000313" key="1">
    <source>
        <dbReference type="EMBL" id="GIY40779.1"/>
    </source>
</evidence>
<name>A0AAV4T6G0_CAEEX</name>
<accession>A0AAV4T6G0</accession>
<protein>
    <submittedName>
        <fullName evidence="1">Uncharacterized protein</fullName>
    </submittedName>
</protein>
<dbReference type="Proteomes" id="UP001054945">
    <property type="component" value="Unassembled WGS sequence"/>
</dbReference>
<dbReference type="AlphaFoldDB" id="A0AAV4T6G0"/>
<proteinExistence type="predicted"/>
<keyword evidence="2" id="KW-1185">Reference proteome</keyword>